<dbReference type="InterPro" id="IPR010071">
    <property type="entry name" value="AA_adenyl_dom"/>
</dbReference>
<dbReference type="Pfam" id="PF13193">
    <property type="entry name" value="AMP-binding_C"/>
    <property type="match status" value="1"/>
</dbReference>
<dbReference type="InterPro" id="IPR025110">
    <property type="entry name" value="AMP-bd_C"/>
</dbReference>
<dbReference type="STRING" id="2325.TKV_c09530"/>
<evidence type="ECO:0000313" key="4">
    <source>
        <dbReference type="EMBL" id="AIS52132.1"/>
    </source>
</evidence>
<accession>A0A097AQR8</accession>
<dbReference type="InterPro" id="IPR000873">
    <property type="entry name" value="AMP-dep_synth/lig_dom"/>
</dbReference>
<dbReference type="PROSITE" id="PS50075">
    <property type="entry name" value="CARRIER"/>
    <property type="match status" value="1"/>
</dbReference>
<dbReference type="FunFam" id="3.40.50.980:FF:000001">
    <property type="entry name" value="Non-ribosomal peptide synthetase"/>
    <property type="match status" value="1"/>
</dbReference>
<dbReference type="Pfam" id="PF00550">
    <property type="entry name" value="PP-binding"/>
    <property type="match status" value="1"/>
</dbReference>
<dbReference type="InterPro" id="IPR009081">
    <property type="entry name" value="PP-bd_ACP"/>
</dbReference>
<dbReference type="RefSeq" id="WP_049684933.1">
    <property type="nucleotide sequence ID" value="NZ_CP009170.1"/>
</dbReference>
<keyword evidence="5" id="KW-1185">Reference proteome</keyword>
<dbReference type="eggNOG" id="COG1020">
    <property type="taxonomic scope" value="Bacteria"/>
</dbReference>
<dbReference type="EMBL" id="CP009170">
    <property type="protein sequence ID" value="AIS52132.1"/>
    <property type="molecule type" value="Genomic_DNA"/>
</dbReference>
<dbReference type="SUPFAM" id="SSF47336">
    <property type="entry name" value="ACP-like"/>
    <property type="match status" value="1"/>
</dbReference>
<dbReference type="InterPro" id="IPR036736">
    <property type="entry name" value="ACP-like_sf"/>
</dbReference>
<dbReference type="CDD" id="cd05930">
    <property type="entry name" value="A_NRPS"/>
    <property type="match status" value="1"/>
</dbReference>
<gene>
    <name evidence="4" type="primary">srfAB</name>
    <name evidence="4" type="ORF">TKV_c09530</name>
</gene>
<dbReference type="Pfam" id="PF00501">
    <property type="entry name" value="AMP-binding"/>
    <property type="match status" value="1"/>
</dbReference>
<evidence type="ECO:0000259" key="3">
    <source>
        <dbReference type="PROSITE" id="PS50075"/>
    </source>
</evidence>
<protein>
    <submittedName>
        <fullName evidence="4">Surfactin synthase subunit 2</fullName>
    </submittedName>
</protein>
<dbReference type="NCBIfam" id="TIGR01733">
    <property type="entry name" value="AA-adenyl-dom"/>
    <property type="match status" value="1"/>
</dbReference>
<evidence type="ECO:0000313" key="5">
    <source>
        <dbReference type="Proteomes" id="UP000029669"/>
    </source>
</evidence>
<dbReference type="Gene3D" id="3.40.50.980">
    <property type="match status" value="2"/>
</dbReference>
<dbReference type="SUPFAM" id="SSF56801">
    <property type="entry name" value="Acetyl-CoA synthetase-like"/>
    <property type="match status" value="1"/>
</dbReference>
<dbReference type="AlphaFoldDB" id="A0A097AQR8"/>
<reference evidence="5" key="1">
    <citation type="journal article" date="2015" name="Genome Announc.">
        <title>Whole-Genome Sequences of 80 Environmental and Clinical Isolates of Burkholderia pseudomallei.</title>
        <authorList>
            <person name="Johnson S.L."/>
            <person name="Baker A.L."/>
            <person name="Chain P.S."/>
            <person name="Currie B.J."/>
            <person name="Daligault H.E."/>
            <person name="Davenport K.W."/>
            <person name="Davis C.B."/>
            <person name="Inglis T.J."/>
            <person name="Kaestli M."/>
            <person name="Koren S."/>
            <person name="Mayo M."/>
            <person name="Merritt A.J."/>
            <person name="Price E.P."/>
            <person name="Sarovich D.S."/>
            <person name="Warner J."/>
            <person name="Rosovitz M.J."/>
        </authorList>
    </citation>
    <scope>NUCLEOTIDE SEQUENCE [LARGE SCALE GENOMIC DNA]</scope>
    <source>
        <strain evidence="5">DSM 2030</strain>
    </source>
</reference>
<keyword evidence="1" id="KW-0596">Phosphopantetheine</keyword>
<evidence type="ECO:0000256" key="2">
    <source>
        <dbReference type="ARBA" id="ARBA00022553"/>
    </source>
</evidence>
<dbReference type="OrthoDB" id="9778383at2"/>
<dbReference type="Gene3D" id="3.30.300.30">
    <property type="match status" value="1"/>
</dbReference>
<keyword evidence="2" id="KW-0597">Phosphoprotein</keyword>
<dbReference type="PANTHER" id="PTHR44845:SF6">
    <property type="entry name" value="BETA-ALANINE-ACTIVATING ENZYME"/>
    <property type="match status" value="1"/>
</dbReference>
<organism evidence="4 5">
    <name type="scientific">Thermoanaerobacter kivui</name>
    <name type="common">Acetogenium kivui</name>
    <dbReference type="NCBI Taxonomy" id="2325"/>
    <lineage>
        <taxon>Bacteria</taxon>
        <taxon>Bacillati</taxon>
        <taxon>Bacillota</taxon>
        <taxon>Clostridia</taxon>
        <taxon>Thermoanaerobacterales</taxon>
        <taxon>Thermoanaerobacteraceae</taxon>
        <taxon>Thermoanaerobacter</taxon>
    </lineage>
</organism>
<name>A0A097AQR8_THEKI</name>
<sequence length="1045" mass="121494">MKGHYWNKVSLIELLENKFQQYQDRTAVIYEGNSLTYRALNNRANHLAKKLRNKGIVPNDIVAICSERSLHLMVGILAIMKAGGVYLPIEATTPLERVEYMLRNSNAKLFLTYKKYQEKTSSFIPSIFLDEEINEEECENPRPCLTTPNDPLYAIYTSGTTGLPKGTVLRNNSFVNLIEWYTEEIKLDKDETTLVYTPVSFDATQKSIFSPLLTGGRLLLASSDPYDPSVILKYIQDYQVNHIIATPSSFYPILYLAEKERFETLRSLRILSLNGETINIKNLKNWLRSYNCNATVYNLYGPSECADISIARKLNPYPLLRDDEGTIIGRPIPNVNAYVLNESGQLADIGEIGELYLGGICVGNGYFDKSLNKGKFVPNPFNENEIIYKTGDLVRILEDGNIQYIGRVDNQVKIRGQRVELEEIENVALRYPGILQCTVTFDSDKNCLTLYYFSKEILNPEEIRSFLKNKLSGYSVPSFLYQVSKIPLNKNGKVDRPSLPKYIIKTETKKEEEWSELELKIKEVWKEVIYTDVKKDDIFFHVGGDSLSAYVILNGLYDVFKVKITMKEFYENPTISGLSKLIKEKLSQGASEEPKKNLEQIGANIARTLSEVDLQQIKLKYQEINQNLFETVINSNIRHEYSFPYFRKSKHGFKGKKSDIYHFVYEVVLDNTSVQEIQMMFNKLLESQVLLRTTLKEQGKEFICNEYSYSPANIDFIDISAYDEESQKKIEKLLLNEMKDSIYQNWENPQLYYRMCLLKINVTKYKLLFVFEHLISDTETGRILNEYFKSPSYSSSIVQTDDFRLFLEEIYRLNKDEKLTKYKDSSQYRSLRNEIELFYQKNPSYKKGNPIILSSPKILEIDMRTIDRKVGNIPMHYFLYICTNLLSIAFKLKKIPIRIFVNKRNYGKLNFYNTIGDFSETIPVVFDAELQSGELYYLQYKENNDYLTNNKIALKSFRDDPEIFNVIYLSCPFTYNFLGELTDEEDRYYKENASNFHSLPYPILGYCKENQMTIIINNGLKMEEVEEFEQFLKSLKISYKLTNKE</sequence>
<dbReference type="InterPro" id="IPR045851">
    <property type="entry name" value="AMP-bd_C_sf"/>
</dbReference>
<evidence type="ECO:0000256" key="1">
    <source>
        <dbReference type="ARBA" id="ARBA00022450"/>
    </source>
</evidence>
<dbReference type="KEGG" id="tki:TKV_c09530"/>
<dbReference type="Proteomes" id="UP000029669">
    <property type="component" value="Chromosome"/>
</dbReference>
<dbReference type="Gene3D" id="2.30.38.10">
    <property type="entry name" value="Luciferase, Domain 3"/>
    <property type="match status" value="1"/>
</dbReference>
<dbReference type="Gene3D" id="1.10.1200.10">
    <property type="entry name" value="ACP-like"/>
    <property type="match status" value="1"/>
</dbReference>
<dbReference type="PANTHER" id="PTHR44845">
    <property type="entry name" value="CARRIER DOMAIN-CONTAINING PROTEIN"/>
    <property type="match status" value="1"/>
</dbReference>
<dbReference type="HOGENOM" id="CLU_291852_0_0_9"/>
<proteinExistence type="predicted"/>
<feature type="domain" description="Carrier" evidence="3">
    <location>
        <begin position="512"/>
        <end position="586"/>
    </location>
</feature>